<protein>
    <submittedName>
        <fullName evidence="2">Uncharacterized protein</fullName>
    </submittedName>
</protein>
<feature type="region of interest" description="Disordered" evidence="1">
    <location>
        <begin position="138"/>
        <end position="161"/>
    </location>
</feature>
<dbReference type="RefSeq" id="XP_005538193.1">
    <property type="nucleotide sequence ID" value="XM_005538136.1"/>
</dbReference>
<reference evidence="2 3" key="2">
    <citation type="journal article" date="2007" name="BMC Biol.">
        <title>A 100%-complete sequence reveals unusually simple genomic features in the hot-spring red alga Cyanidioschyzon merolae.</title>
        <authorList>
            <person name="Nozaki H."/>
            <person name="Takano H."/>
            <person name="Misumi O."/>
            <person name="Terasawa K."/>
            <person name="Matsuzaki M."/>
            <person name="Maruyama S."/>
            <person name="Nishida K."/>
            <person name="Yagisawa F."/>
            <person name="Yoshida Y."/>
            <person name="Fujiwara T."/>
            <person name="Takio S."/>
            <person name="Tamura K."/>
            <person name="Chung S.J."/>
            <person name="Nakamura S."/>
            <person name="Kuroiwa H."/>
            <person name="Tanaka K."/>
            <person name="Sato N."/>
            <person name="Kuroiwa T."/>
        </authorList>
    </citation>
    <scope>NUCLEOTIDE SEQUENCE [LARGE SCALE GENOMIC DNA]</scope>
    <source>
        <strain evidence="2 3">10D</strain>
    </source>
</reference>
<reference evidence="2 3" key="1">
    <citation type="journal article" date="2004" name="Nature">
        <title>Genome sequence of the ultrasmall unicellular red alga Cyanidioschyzon merolae 10D.</title>
        <authorList>
            <person name="Matsuzaki M."/>
            <person name="Misumi O."/>
            <person name="Shin-i T."/>
            <person name="Maruyama S."/>
            <person name="Takahara M."/>
            <person name="Miyagishima S."/>
            <person name="Mori T."/>
            <person name="Nishida K."/>
            <person name="Yagisawa F."/>
            <person name="Nishida K."/>
            <person name="Yoshida Y."/>
            <person name="Nishimura Y."/>
            <person name="Nakao S."/>
            <person name="Kobayashi T."/>
            <person name="Momoyama Y."/>
            <person name="Higashiyama T."/>
            <person name="Minoda A."/>
            <person name="Sano M."/>
            <person name="Nomoto H."/>
            <person name="Oishi K."/>
            <person name="Hayashi H."/>
            <person name="Ohta F."/>
            <person name="Nishizaka S."/>
            <person name="Haga S."/>
            <person name="Miura S."/>
            <person name="Morishita T."/>
            <person name="Kabeya Y."/>
            <person name="Terasawa K."/>
            <person name="Suzuki Y."/>
            <person name="Ishii Y."/>
            <person name="Asakawa S."/>
            <person name="Takano H."/>
            <person name="Ohta N."/>
            <person name="Kuroiwa H."/>
            <person name="Tanaka K."/>
            <person name="Shimizu N."/>
            <person name="Sugano S."/>
            <person name="Sato N."/>
            <person name="Nozaki H."/>
            <person name="Ogasawara N."/>
            <person name="Kohara Y."/>
            <person name="Kuroiwa T."/>
        </authorList>
    </citation>
    <scope>NUCLEOTIDE SEQUENCE [LARGE SCALE GENOMIC DNA]</scope>
    <source>
        <strain evidence="2 3">10D</strain>
    </source>
</reference>
<evidence type="ECO:0000313" key="2">
    <source>
        <dbReference type="EMBL" id="BAM82157.1"/>
    </source>
</evidence>
<sequence>MDEILSTASALDGMLHEDVSATGLLTIRQVAGTLDLNEQQAAQALEAYARELPSERLVFATVEPQADADNPSRRCFRFRVHCGYNGPGDRLYGVLRPGVVITEAELPAVVAGAGVNALTEASGRKSKSNALLLGQTLKADEPHRNAAPSGVSAANEKGSASNSSQTALYRFLTEEQEVVRAPAVRSPDGVCVGSSLNGNGSSEGMVAEPETKRLRPGASTGAFPADLKGASTASGASALDVASVASRTVVKGTKADATTQDLFIENQRATPMERTATIVATTSQRIASGKAKHPGTCRHDVPGHTEPMSEECAPTSPDRMSLEQGRDSASGMQDQRRYSTTETLPLMPASPRRSRRRLVTSDDEDEQHPVRPDARESRPCEEACLSGQNAERSTWNRQAPEACFPALDTPANASVTDPKLLASEFASVQTCEAPGANDLLSETERSALVPSRGTCRHPEQGTVHSNEKHSRASVAAGKILEETITPDGEILVRLADASRQGHAAAPEQAPANDTKEKRAWIAPASTERLPAPRIPRTKTSTLHQTPSGTPAREPAPREATSVNSRISAEPQGIRKFFTPRPRAS</sequence>
<dbReference type="KEGG" id="cme:CYME_CMQ277C"/>
<dbReference type="Proteomes" id="UP000007014">
    <property type="component" value="Chromosome 17"/>
</dbReference>
<dbReference type="OrthoDB" id="10686715at2759"/>
<dbReference type="GeneID" id="16996250"/>
<name>M1VGB0_CYAM1</name>
<keyword evidence="3" id="KW-1185">Reference proteome</keyword>
<dbReference type="OMA" id="LCTRTIA"/>
<proteinExistence type="predicted"/>
<dbReference type="AlphaFoldDB" id="M1VGB0"/>
<dbReference type="Gramene" id="CMQ277CT">
    <property type="protein sequence ID" value="CMQ277CT"/>
    <property type="gene ID" value="CMQ277C"/>
</dbReference>
<accession>M1VGB0</accession>
<evidence type="ECO:0000313" key="3">
    <source>
        <dbReference type="Proteomes" id="UP000007014"/>
    </source>
</evidence>
<feature type="compositionally biased region" description="Polar residues" evidence="1">
    <location>
        <begin position="537"/>
        <end position="548"/>
    </location>
</feature>
<gene>
    <name evidence="2" type="ORF">CYME_CMQ277C</name>
</gene>
<feature type="region of interest" description="Disordered" evidence="1">
    <location>
        <begin position="285"/>
        <end position="383"/>
    </location>
</feature>
<dbReference type="EMBL" id="AP006499">
    <property type="protein sequence ID" value="BAM82157.1"/>
    <property type="molecule type" value="Genomic_DNA"/>
</dbReference>
<feature type="compositionally biased region" description="Basic and acidic residues" evidence="1">
    <location>
        <begin position="367"/>
        <end position="381"/>
    </location>
</feature>
<feature type="region of interest" description="Disordered" evidence="1">
    <location>
        <begin position="497"/>
        <end position="584"/>
    </location>
</feature>
<evidence type="ECO:0000256" key="1">
    <source>
        <dbReference type="SAM" id="MobiDB-lite"/>
    </source>
</evidence>
<organism evidence="2 3">
    <name type="scientific">Cyanidioschyzon merolae (strain NIES-3377 / 10D)</name>
    <name type="common">Unicellular red alga</name>
    <dbReference type="NCBI Taxonomy" id="280699"/>
    <lineage>
        <taxon>Eukaryota</taxon>
        <taxon>Rhodophyta</taxon>
        <taxon>Bangiophyceae</taxon>
        <taxon>Cyanidiales</taxon>
        <taxon>Cyanidiaceae</taxon>
        <taxon>Cyanidioschyzon</taxon>
    </lineage>
</organism>
<dbReference type="HOGENOM" id="CLU_467258_0_0_1"/>